<name>A0A2P6SFG7_ROSCH</name>
<keyword evidence="4" id="KW-0804">Transcription</keyword>
<evidence type="ECO:0000256" key="1">
    <source>
        <dbReference type="ARBA" id="ARBA00004123"/>
    </source>
</evidence>
<keyword evidence="5" id="KW-0539">Nucleus</keyword>
<dbReference type="SMART" id="SM00774">
    <property type="entry name" value="WRKY"/>
    <property type="match status" value="1"/>
</dbReference>
<sequence>MEGGHHRGVSNYDLHQQVSFSSSTPPAEQVIHHELGFVQFENHHHHNQVLSFLAPSSAQQSQPPPQQQQQQPSSHHHQTAAVNSSITVTTTAATNTNMGFSHSHDLVTRPSWNNNDQVGTLDPKGVSDENGTGNGSDCSNSWWRSSNSEKSKMKVRRKLREPRFCFQTRSDVDVLDDGYKWRKYGQKVVKNSLHPRSYYRCTHSNCRVKKRVERLSEDCRMVITTYEGQFHYLPSIEAVRRYSTYWTPSNTNQALDFPALTSKTLLLRTDNGWRKQIPCYSSCRYKIVVLLVHFLIL</sequence>
<evidence type="ECO:0000313" key="9">
    <source>
        <dbReference type="Proteomes" id="UP000238479"/>
    </source>
</evidence>
<dbReference type="Gramene" id="PRQ57418">
    <property type="protein sequence ID" value="PRQ57418"/>
    <property type="gene ID" value="RchiOBHm_Chr1g0348121"/>
</dbReference>
<dbReference type="AlphaFoldDB" id="A0A2P6SFG7"/>
<gene>
    <name evidence="8" type="ORF">RchiOBHm_Chr1g0348121</name>
</gene>
<evidence type="ECO:0000313" key="8">
    <source>
        <dbReference type="EMBL" id="PRQ57418.1"/>
    </source>
</evidence>
<dbReference type="Pfam" id="PF03106">
    <property type="entry name" value="WRKY"/>
    <property type="match status" value="1"/>
</dbReference>
<dbReference type="InterPro" id="IPR044810">
    <property type="entry name" value="WRKY_plant"/>
</dbReference>
<dbReference type="FunFam" id="2.20.25.80:FF:000003">
    <property type="entry name" value="WRKY transcription factor 57"/>
    <property type="match status" value="1"/>
</dbReference>
<comment type="caution">
    <text evidence="8">The sequence shown here is derived from an EMBL/GenBank/DDBJ whole genome shotgun (WGS) entry which is preliminary data.</text>
</comment>
<keyword evidence="3" id="KW-0238">DNA-binding</keyword>
<dbReference type="EMBL" id="PDCK01000039">
    <property type="protein sequence ID" value="PRQ57418.1"/>
    <property type="molecule type" value="Genomic_DNA"/>
</dbReference>
<feature type="domain" description="WRKY" evidence="7">
    <location>
        <begin position="170"/>
        <end position="232"/>
    </location>
</feature>
<accession>A0A2P6SFG7</accession>
<evidence type="ECO:0000256" key="4">
    <source>
        <dbReference type="ARBA" id="ARBA00023163"/>
    </source>
</evidence>
<keyword evidence="2" id="KW-0805">Transcription regulation</keyword>
<protein>
    <submittedName>
        <fullName evidence="8">Putative transcription factor WRKY family</fullName>
    </submittedName>
</protein>
<dbReference type="GO" id="GO:0043565">
    <property type="term" value="F:sequence-specific DNA binding"/>
    <property type="evidence" value="ECO:0007669"/>
    <property type="project" value="InterPro"/>
</dbReference>
<dbReference type="SUPFAM" id="SSF118290">
    <property type="entry name" value="WRKY DNA-binding domain"/>
    <property type="match status" value="1"/>
</dbReference>
<feature type="compositionally biased region" description="Polar residues" evidence="6">
    <location>
        <begin position="129"/>
        <end position="146"/>
    </location>
</feature>
<dbReference type="GO" id="GO:0003700">
    <property type="term" value="F:DNA-binding transcription factor activity"/>
    <property type="evidence" value="ECO:0007669"/>
    <property type="project" value="InterPro"/>
</dbReference>
<evidence type="ECO:0000256" key="6">
    <source>
        <dbReference type="SAM" id="MobiDB-lite"/>
    </source>
</evidence>
<dbReference type="STRING" id="74649.A0A2P6SFG7"/>
<dbReference type="OMA" id="NSSDHDC"/>
<proteinExistence type="predicted"/>
<dbReference type="Proteomes" id="UP000238479">
    <property type="component" value="Chromosome 1"/>
</dbReference>
<organism evidence="8 9">
    <name type="scientific">Rosa chinensis</name>
    <name type="common">China rose</name>
    <dbReference type="NCBI Taxonomy" id="74649"/>
    <lineage>
        <taxon>Eukaryota</taxon>
        <taxon>Viridiplantae</taxon>
        <taxon>Streptophyta</taxon>
        <taxon>Embryophyta</taxon>
        <taxon>Tracheophyta</taxon>
        <taxon>Spermatophyta</taxon>
        <taxon>Magnoliopsida</taxon>
        <taxon>eudicotyledons</taxon>
        <taxon>Gunneridae</taxon>
        <taxon>Pentapetalae</taxon>
        <taxon>rosids</taxon>
        <taxon>fabids</taxon>
        <taxon>Rosales</taxon>
        <taxon>Rosaceae</taxon>
        <taxon>Rosoideae</taxon>
        <taxon>Rosoideae incertae sedis</taxon>
        <taxon>Rosa</taxon>
    </lineage>
</organism>
<reference evidence="8 9" key="1">
    <citation type="journal article" date="2018" name="Nat. Genet.">
        <title>The Rosa genome provides new insights in the design of modern roses.</title>
        <authorList>
            <person name="Bendahmane M."/>
        </authorList>
    </citation>
    <scope>NUCLEOTIDE SEQUENCE [LARGE SCALE GENOMIC DNA]</scope>
    <source>
        <strain evidence="9">cv. Old Blush</strain>
    </source>
</reference>
<dbReference type="InterPro" id="IPR036576">
    <property type="entry name" value="WRKY_dom_sf"/>
</dbReference>
<dbReference type="PANTHER" id="PTHR31221:SF137">
    <property type="entry name" value="WRKY TRANSCRIPTION FACTOR 12-RELATED"/>
    <property type="match status" value="1"/>
</dbReference>
<dbReference type="PANTHER" id="PTHR31221">
    <property type="entry name" value="WRKY TRANSCRIPTION FACTOR PROTEIN 1-RELATED"/>
    <property type="match status" value="1"/>
</dbReference>
<feature type="region of interest" description="Disordered" evidence="6">
    <location>
        <begin position="99"/>
        <end position="154"/>
    </location>
</feature>
<evidence type="ECO:0000259" key="7">
    <source>
        <dbReference type="PROSITE" id="PS50811"/>
    </source>
</evidence>
<dbReference type="GO" id="GO:0005634">
    <property type="term" value="C:nucleus"/>
    <property type="evidence" value="ECO:0007669"/>
    <property type="project" value="UniProtKB-SubCell"/>
</dbReference>
<evidence type="ECO:0000256" key="5">
    <source>
        <dbReference type="ARBA" id="ARBA00023242"/>
    </source>
</evidence>
<feature type="region of interest" description="Disordered" evidence="6">
    <location>
        <begin position="55"/>
        <end position="83"/>
    </location>
</feature>
<comment type="subcellular location">
    <subcellularLocation>
        <location evidence="1">Nucleus</location>
    </subcellularLocation>
</comment>
<dbReference type="Gene3D" id="2.20.25.80">
    <property type="entry name" value="WRKY domain"/>
    <property type="match status" value="1"/>
</dbReference>
<evidence type="ECO:0000256" key="2">
    <source>
        <dbReference type="ARBA" id="ARBA00023015"/>
    </source>
</evidence>
<keyword evidence="9" id="KW-1185">Reference proteome</keyword>
<dbReference type="PROSITE" id="PS50811">
    <property type="entry name" value="WRKY"/>
    <property type="match status" value="1"/>
</dbReference>
<dbReference type="InterPro" id="IPR003657">
    <property type="entry name" value="WRKY_dom"/>
</dbReference>
<evidence type="ECO:0000256" key="3">
    <source>
        <dbReference type="ARBA" id="ARBA00023125"/>
    </source>
</evidence>